<dbReference type="GO" id="GO:0006355">
    <property type="term" value="P:regulation of DNA-templated transcription"/>
    <property type="evidence" value="ECO:0007669"/>
    <property type="project" value="UniProtKB-ARBA"/>
</dbReference>
<dbReference type="PANTHER" id="PTHR30154:SF34">
    <property type="entry name" value="TRANSCRIPTIONAL REGULATOR AZLB"/>
    <property type="match status" value="1"/>
</dbReference>
<dbReference type="EMBL" id="VRYZ01000004">
    <property type="protein sequence ID" value="TXS91560.1"/>
    <property type="molecule type" value="Genomic_DNA"/>
</dbReference>
<keyword evidence="3" id="KW-1185">Reference proteome</keyword>
<dbReference type="InterPro" id="IPR019887">
    <property type="entry name" value="Tscrpt_reg_AsnC/Lrp_C"/>
</dbReference>
<dbReference type="CDD" id="cd00090">
    <property type="entry name" value="HTH_ARSR"/>
    <property type="match status" value="1"/>
</dbReference>
<evidence type="ECO:0000313" key="2">
    <source>
        <dbReference type="EMBL" id="TXS91560.1"/>
    </source>
</evidence>
<dbReference type="InterPro" id="IPR019888">
    <property type="entry name" value="Tscrpt_reg_AsnC-like"/>
</dbReference>
<dbReference type="InterPro" id="IPR011991">
    <property type="entry name" value="ArsR-like_HTH"/>
</dbReference>
<accession>A0A5C8ZVF9</accession>
<dbReference type="RefSeq" id="WP_148064192.1">
    <property type="nucleotide sequence ID" value="NZ_VRYZ01000004.1"/>
</dbReference>
<gene>
    <name evidence="2" type="ORF">FVW59_10340</name>
</gene>
<dbReference type="OrthoDB" id="8590699at2"/>
<dbReference type="GO" id="GO:0005829">
    <property type="term" value="C:cytosol"/>
    <property type="evidence" value="ECO:0007669"/>
    <property type="project" value="TreeGrafter"/>
</dbReference>
<dbReference type="Proteomes" id="UP000321933">
    <property type="component" value="Unassembled WGS sequence"/>
</dbReference>
<sequence>MVKKKSVKLDAINRKILATIHLQSDITNARLAEIVNLSPAACSQRTKALRDAGYYFNCHSEVDLDRICEHVIAYVEFTLRDNSPACRQRFEAAIEEIPEFMDCLRLAGDTDYISFTCCSNVKELNRLCDELSGDESLGISRVVTRVVVDRPKFYLGYPIEKLKWY</sequence>
<dbReference type="SMART" id="SM00344">
    <property type="entry name" value="HTH_ASNC"/>
    <property type="match status" value="1"/>
</dbReference>
<evidence type="ECO:0000313" key="3">
    <source>
        <dbReference type="Proteomes" id="UP000321933"/>
    </source>
</evidence>
<dbReference type="SUPFAM" id="SSF46785">
    <property type="entry name" value="Winged helix' DNA-binding domain"/>
    <property type="match status" value="1"/>
</dbReference>
<dbReference type="Gene3D" id="3.30.70.920">
    <property type="match status" value="1"/>
</dbReference>
<dbReference type="InterPro" id="IPR036390">
    <property type="entry name" value="WH_DNA-bd_sf"/>
</dbReference>
<dbReference type="GO" id="GO:0043200">
    <property type="term" value="P:response to amino acid"/>
    <property type="evidence" value="ECO:0007669"/>
    <property type="project" value="TreeGrafter"/>
</dbReference>
<organism evidence="2 3">
    <name type="scientific">Parahaliea aestuarii</name>
    <dbReference type="NCBI Taxonomy" id="1852021"/>
    <lineage>
        <taxon>Bacteria</taxon>
        <taxon>Pseudomonadati</taxon>
        <taxon>Pseudomonadota</taxon>
        <taxon>Gammaproteobacteria</taxon>
        <taxon>Cellvibrionales</taxon>
        <taxon>Halieaceae</taxon>
        <taxon>Parahaliea</taxon>
    </lineage>
</organism>
<name>A0A5C8ZVF9_9GAMM</name>
<reference evidence="2 3" key="1">
    <citation type="submission" date="2019-08" db="EMBL/GenBank/DDBJ databases">
        <title>Parahaliea maris sp. nov., isolated from the surface seawater.</title>
        <authorList>
            <person name="Liu Y."/>
        </authorList>
    </citation>
    <scope>NUCLEOTIDE SEQUENCE [LARGE SCALE GENOMIC DNA]</scope>
    <source>
        <strain evidence="2 3">S2-26</strain>
    </source>
</reference>
<dbReference type="InterPro" id="IPR011008">
    <property type="entry name" value="Dimeric_a/b-barrel"/>
</dbReference>
<dbReference type="AlphaFoldDB" id="A0A5C8ZVF9"/>
<proteinExistence type="predicted"/>
<dbReference type="Pfam" id="PF01037">
    <property type="entry name" value="AsnC_trans_reg"/>
    <property type="match status" value="1"/>
</dbReference>
<comment type="caution">
    <text evidence="2">The sequence shown here is derived from an EMBL/GenBank/DDBJ whole genome shotgun (WGS) entry which is preliminary data.</text>
</comment>
<protein>
    <submittedName>
        <fullName evidence="2">Lrp/AsnC family transcriptional regulator</fullName>
    </submittedName>
</protein>
<dbReference type="PANTHER" id="PTHR30154">
    <property type="entry name" value="LEUCINE-RESPONSIVE REGULATORY PROTEIN"/>
    <property type="match status" value="1"/>
</dbReference>
<dbReference type="GO" id="GO:0043565">
    <property type="term" value="F:sequence-specific DNA binding"/>
    <property type="evidence" value="ECO:0007669"/>
    <property type="project" value="TreeGrafter"/>
</dbReference>
<dbReference type="SUPFAM" id="SSF54909">
    <property type="entry name" value="Dimeric alpha+beta barrel"/>
    <property type="match status" value="1"/>
</dbReference>
<dbReference type="InterPro" id="IPR036388">
    <property type="entry name" value="WH-like_DNA-bd_sf"/>
</dbReference>
<dbReference type="Gene3D" id="1.10.10.10">
    <property type="entry name" value="Winged helix-like DNA-binding domain superfamily/Winged helix DNA-binding domain"/>
    <property type="match status" value="1"/>
</dbReference>
<dbReference type="Pfam" id="PF13412">
    <property type="entry name" value="HTH_24"/>
    <property type="match status" value="1"/>
</dbReference>
<feature type="domain" description="Transcription regulator AsnC/Lrp ligand binding" evidence="1">
    <location>
        <begin position="83"/>
        <end position="148"/>
    </location>
</feature>
<evidence type="ECO:0000259" key="1">
    <source>
        <dbReference type="Pfam" id="PF01037"/>
    </source>
</evidence>